<feature type="domain" description="HSF-type DNA-binding" evidence="7">
    <location>
        <begin position="153"/>
        <end position="264"/>
    </location>
</feature>
<feature type="region of interest" description="Disordered" evidence="6">
    <location>
        <begin position="1"/>
        <end position="69"/>
    </location>
</feature>
<comment type="caution">
    <text evidence="8">The sequence shown here is derived from an EMBL/GenBank/DDBJ whole genome shotgun (WGS) entry which is preliminary data.</text>
</comment>
<evidence type="ECO:0000256" key="1">
    <source>
        <dbReference type="ARBA" id="ARBA00004123"/>
    </source>
</evidence>
<dbReference type="Proteomes" id="UP000799441">
    <property type="component" value="Unassembled WGS sequence"/>
</dbReference>
<dbReference type="PANTHER" id="PTHR10015">
    <property type="entry name" value="HEAT SHOCK TRANSCRIPTION FACTOR"/>
    <property type="match status" value="1"/>
</dbReference>
<dbReference type="Gene3D" id="1.10.10.10">
    <property type="entry name" value="Winged helix-like DNA-binding domain superfamily/Winged helix DNA-binding domain"/>
    <property type="match status" value="1"/>
</dbReference>
<dbReference type="EMBL" id="MU003791">
    <property type="protein sequence ID" value="KAF2721337.1"/>
    <property type="molecule type" value="Genomic_DNA"/>
</dbReference>
<comment type="similarity">
    <text evidence="2 5">Belongs to the HSF family.</text>
</comment>
<dbReference type="InterPro" id="IPR036390">
    <property type="entry name" value="WH_DNA-bd_sf"/>
</dbReference>
<feature type="compositionally biased region" description="Low complexity" evidence="6">
    <location>
        <begin position="442"/>
        <end position="470"/>
    </location>
</feature>
<gene>
    <name evidence="8" type="ORF">K431DRAFT_224318</name>
</gene>
<name>A0A9P4Q675_9PEZI</name>
<feature type="compositionally biased region" description="Polar residues" evidence="6">
    <location>
        <begin position="745"/>
        <end position="754"/>
    </location>
</feature>
<evidence type="ECO:0000256" key="4">
    <source>
        <dbReference type="ARBA" id="ARBA00023242"/>
    </source>
</evidence>
<accession>A0A9P4Q675</accession>
<dbReference type="SMART" id="SM00415">
    <property type="entry name" value="HSF"/>
    <property type="match status" value="1"/>
</dbReference>
<feature type="region of interest" description="Disordered" evidence="6">
    <location>
        <begin position="229"/>
        <end position="250"/>
    </location>
</feature>
<comment type="subcellular location">
    <subcellularLocation>
        <location evidence="1">Nucleus</location>
    </subcellularLocation>
</comment>
<evidence type="ECO:0000313" key="8">
    <source>
        <dbReference type="EMBL" id="KAF2721337.1"/>
    </source>
</evidence>
<dbReference type="FunFam" id="1.10.10.10:FF:000173">
    <property type="entry name" value="Heat shock transcription factor Hsf1"/>
    <property type="match status" value="1"/>
</dbReference>
<evidence type="ECO:0000313" key="9">
    <source>
        <dbReference type="Proteomes" id="UP000799441"/>
    </source>
</evidence>
<feature type="region of interest" description="Disordered" evidence="6">
    <location>
        <begin position="262"/>
        <end position="312"/>
    </location>
</feature>
<dbReference type="InterPro" id="IPR036388">
    <property type="entry name" value="WH-like_DNA-bd_sf"/>
</dbReference>
<proteinExistence type="inferred from homology"/>
<evidence type="ECO:0000256" key="3">
    <source>
        <dbReference type="ARBA" id="ARBA00023125"/>
    </source>
</evidence>
<dbReference type="OrthoDB" id="60033at2759"/>
<feature type="compositionally biased region" description="Low complexity" evidence="6">
    <location>
        <begin position="24"/>
        <end position="34"/>
    </location>
</feature>
<dbReference type="Pfam" id="PF00447">
    <property type="entry name" value="HSF_DNA-bind"/>
    <property type="match status" value="1"/>
</dbReference>
<feature type="compositionally biased region" description="Gly residues" evidence="6">
    <location>
        <begin position="297"/>
        <end position="306"/>
    </location>
</feature>
<protein>
    <recommendedName>
        <fullName evidence="7">HSF-type DNA-binding domain-containing protein</fullName>
    </recommendedName>
</protein>
<evidence type="ECO:0000256" key="2">
    <source>
        <dbReference type="ARBA" id="ARBA00006403"/>
    </source>
</evidence>
<dbReference type="GO" id="GO:0005634">
    <property type="term" value="C:nucleus"/>
    <property type="evidence" value="ECO:0007669"/>
    <property type="project" value="UniProtKB-SubCell"/>
</dbReference>
<feature type="compositionally biased region" description="Polar residues" evidence="6">
    <location>
        <begin position="479"/>
        <end position="500"/>
    </location>
</feature>
<feature type="region of interest" description="Disordered" evidence="6">
    <location>
        <begin position="707"/>
        <end position="775"/>
    </location>
</feature>
<evidence type="ECO:0000256" key="6">
    <source>
        <dbReference type="SAM" id="MobiDB-lite"/>
    </source>
</evidence>
<dbReference type="AlphaFoldDB" id="A0A9P4Q675"/>
<dbReference type="PANTHER" id="PTHR10015:SF427">
    <property type="entry name" value="HEAT SHOCK FACTOR PROTEIN"/>
    <property type="match status" value="1"/>
</dbReference>
<dbReference type="GO" id="GO:0043565">
    <property type="term" value="F:sequence-specific DNA binding"/>
    <property type="evidence" value="ECO:0007669"/>
    <property type="project" value="InterPro"/>
</dbReference>
<keyword evidence="4" id="KW-0539">Nucleus</keyword>
<sequence>MQNISTANRKRPAPGAGPLPSGPAAPQQQQQQQQYNYPMSDAEFNSTFGFNQQYAPSNQTFPDQNTYDPNSLATALNAQQGESYGNLGMGSIPQSTDLVPRPRTHALISPNNMPEQWDGNSTPFFGQPEDENEQELDRKVAMAKRDAQGKRKQIPPFVQKLASFLDDHNQNQELIRWSDDGRSFIVVDEDEFARTLIPELFKHNNYASFVRQLNMYGFHKTVNITDGSLRQSEKARKGVKPPSMYSHPYFRRNRPDLLWLIQKPSTKNSKRKREDGSKGQGDSDDERQYSPVPEGKPGQGELGAPGGHDLTTLPRNELAAVRQEIHKLQNQQKMISSMISQLREQNDQFYRQATAFQQLHDRHENSINAILTFLASFYNRSLEGHSSQNFVNMFANAAAQHNSQQQGSVVEDFTDAAPQTNAQLQRYHKRQPLLLTAPPPSSSATQQQQQPPGSATTAPASARSSITPPADKSSHNKRSQSAQPDHTRQGSVNTIATDSPQMKDELPTPNLLNQVPENSDMMSIINSVNATNASTPTNNIPNFDLSTFENYQTNGGNGQMTPQMRNEIVNFLNNPPGGNQNNKHAMVGKSPAMPDMEAFNKSRQQLDLLENLQREQDAKLQRLNSQLQPLSPTGTIPGLAQTNDDSNNYFDTTGAPGDFDPSSFIDFDASNPGNLADINFDFDDGNNGNNNGIDFNFDDSSNAGMGDNMFGANAGDASTSGGKDRDHLAPPHQNDGAGGVGRVESVSSEATSPAVTVKAESEEPDTPDRKRQRQS</sequence>
<feature type="region of interest" description="Disordered" evidence="6">
    <location>
        <begin position="434"/>
        <end position="513"/>
    </location>
</feature>
<evidence type="ECO:0000256" key="5">
    <source>
        <dbReference type="RuleBase" id="RU004020"/>
    </source>
</evidence>
<dbReference type="InterPro" id="IPR000232">
    <property type="entry name" value="HSF_DNA-bd"/>
</dbReference>
<keyword evidence="3" id="KW-0238">DNA-binding</keyword>
<dbReference type="PRINTS" id="PR00056">
    <property type="entry name" value="HSFDOMAIN"/>
</dbReference>
<reference evidence="8" key="1">
    <citation type="journal article" date="2020" name="Stud. Mycol.">
        <title>101 Dothideomycetes genomes: a test case for predicting lifestyles and emergence of pathogens.</title>
        <authorList>
            <person name="Haridas S."/>
            <person name="Albert R."/>
            <person name="Binder M."/>
            <person name="Bloem J."/>
            <person name="Labutti K."/>
            <person name="Salamov A."/>
            <person name="Andreopoulos B."/>
            <person name="Baker S."/>
            <person name="Barry K."/>
            <person name="Bills G."/>
            <person name="Bluhm B."/>
            <person name="Cannon C."/>
            <person name="Castanera R."/>
            <person name="Culley D."/>
            <person name="Daum C."/>
            <person name="Ezra D."/>
            <person name="Gonzalez J."/>
            <person name="Henrissat B."/>
            <person name="Kuo A."/>
            <person name="Liang C."/>
            <person name="Lipzen A."/>
            <person name="Lutzoni F."/>
            <person name="Magnuson J."/>
            <person name="Mondo S."/>
            <person name="Nolan M."/>
            <person name="Ohm R."/>
            <person name="Pangilinan J."/>
            <person name="Park H.-J."/>
            <person name="Ramirez L."/>
            <person name="Alfaro M."/>
            <person name="Sun H."/>
            <person name="Tritt A."/>
            <person name="Yoshinaga Y."/>
            <person name="Zwiers L.-H."/>
            <person name="Turgeon B."/>
            <person name="Goodwin S."/>
            <person name="Spatafora J."/>
            <person name="Crous P."/>
            <person name="Grigoriev I."/>
        </authorList>
    </citation>
    <scope>NUCLEOTIDE SEQUENCE</scope>
    <source>
        <strain evidence="8">CBS 116435</strain>
    </source>
</reference>
<organism evidence="8 9">
    <name type="scientific">Polychaeton citri CBS 116435</name>
    <dbReference type="NCBI Taxonomy" id="1314669"/>
    <lineage>
        <taxon>Eukaryota</taxon>
        <taxon>Fungi</taxon>
        <taxon>Dikarya</taxon>
        <taxon>Ascomycota</taxon>
        <taxon>Pezizomycotina</taxon>
        <taxon>Dothideomycetes</taxon>
        <taxon>Dothideomycetidae</taxon>
        <taxon>Capnodiales</taxon>
        <taxon>Capnodiaceae</taxon>
        <taxon>Polychaeton</taxon>
    </lineage>
</organism>
<dbReference type="SUPFAM" id="SSF46785">
    <property type="entry name" value="Winged helix' DNA-binding domain"/>
    <property type="match status" value="1"/>
</dbReference>
<evidence type="ECO:0000259" key="7">
    <source>
        <dbReference type="SMART" id="SM00415"/>
    </source>
</evidence>
<dbReference type="GO" id="GO:0003700">
    <property type="term" value="F:DNA-binding transcription factor activity"/>
    <property type="evidence" value="ECO:0007669"/>
    <property type="project" value="InterPro"/>
</dbReference>
<keyword evidence="9" id="KW-1185">Reference proteome</keyword>
<feature type="compositionally biased region" description="Polar residues" evidence="6">
    <location>
        <begin position="43"/>
        <end position="69"/>
    </location>
</feature>